<dbReference type="GO" id="GO:0000978">
    <property type="term" value="F:RNA polymerase II cis-regulatory region sequence-specific DNA binding"/>
    <property type="evidence" value="ECO:0007669"/>
    <property type="project" value="TreeGrafter"/>
</dbReference>
<feature type="region of interest" description="Disordered" evidence="7">
    <location>
        <begin position="100"/>
        <end position="127"/>
    </location>
</feature>
<keyword evidence="3 5" id="KW-0371">Homeobox</keyword>
<feature type="compositionally biased region" description="Low complexity" evidence="7">
    <location>
        <begin position="100"/>
        <end position="109"/>
    </location>
</feature>
<dbReference type="PANTHER" id="PTHR45793">
    <property type="entry name" value="HOMEOBOX PROTEIN"/>
    <property type="match status" value="1"/>
</dbReference>
<evidence type="ECO:0000256" key="6">
    <source>
        <dbReference type="RuleBase" id="RU000682"/>
    </source>
</evidence>
<dbReference type="InterPro" id="IPR017970">
    <property type="entry name" value="Homeobox_CS"/>
</dbReference>
<dbReference type="PROSITE" id="PS00027">
    <property type="entry name" value="HOMEOBOX_1"/>
    <property type="match status" value="1"/>
</dbReference>
<keyword evidence="2 5" id="KW-0238">DNA-binding</keyword>
<comment type="caution">
    <text evidence="9">The sequence shown here is derived from an EMBL/GenBank/DDBJ whole genome shotgun (WGS) entry which is preliminary data.</text>
</comment>
<dbReference type="Proteomes" id="UP000585614">
    <property type="component" value="Unassembled WGS sequence"/>
</dbReference>
<feature type="domain" description="Homeobox" evidence="8">
    <location>
        <begin position="40"/>
        <end position="100"/>
    </location>
</feature>
<evidence type="ECO:0000313" key="9">
    <source>
        <dbReference type="EMBL" id="KAF6384371.1"/>
    </source>
</evidence>
<sequence length="224" mass="25432">MSASLMNRMAPENPQPDPLIHMDNSSMNLIPQNPAGPTKWKKHQKRTSFMHTQYEELEALFSHTMFPDKNLQKELALKLNLPESTIKTWFRNRRVKLRKQQQQQLSLKQPSRVLPVQNGPTSLTTSTSPFSSFPVLSDFYSSLPPQPLGLSNWAWDSIITESPMSDVQMQGPQLERLVASVPALYGDAYDIAQIMELYSFPGEDELSDSSFHCLYQYLSPTGPS</sequence>
<dbReference type="SUPFAM" id="SSF46689">
    <property type="entry name" value="Homeodomain-like"/>
    <property type="match status" value="1"/>
</dbReference>
<protein>
    <submittedName>
        <fullName evidence="9">Arginine-fifty homeobox</fullName>
    </submittedName>
</protein>
<dbReference type="GO" id="GO:0000981">
    <property type="term" value="F:DNA-binding transcription factor activity, RNA polymerase II-specific"/>
    <property type="evidence" value="ECO:0007669"/>
    <property type="project" value="InterPro"/>
</dbReference>
<evidence type="ECO:0000259" key="8">
    <source>
        <dbReference type="PROSITE" id="PS50071"/>
    </source>
</evidence>
<accession>A0A7J8ADB2</accession>
<dbReference type="GO" id="GO:0005634">
    <property type="term" value="C:nucleus"/>
    <property type="evidence" value="ECO:0007669"/>
    <property type="project" value="UniProtKB-SubCell"/>
</dbReference>
<evidence type="ECO:0000256" key="5">
    <source>
        <dbReference type="PROSITE-ProRule" id="PRU00108"/>
    </source>
</evidence>
<dbReference type="PROSITE" id="PS50071">
    <property type="entry name" value="HOMEOBOX_2"/>
    <property type="match status" value="1"/>
</dbReference>
<dbReference type="SMART" id="SM00389">
    <property type="entry name" value="HOX"/>
    <property type="match status" value="1"/>
</dbReference>
<evidence type="ECO:0000256" key="2">
    <source>
        <dbReference type="ARBA" id="ARBA00023125"/>
    </source>
</evidence>
<dbReference type="Pfam" id="PF00046">
    <property type="entry name" value="Homeodomain"/>
    <property type="match status" value="1"/>
</dbReference>
<dbReference type="InterPro" id="IPR009057">
    <property type="entry name" value="Homeodomain-like_sf"/>
</dbReference>
<organism evidence="9 10">
    <name type="scientific">Rhinolophus ferrumequinum</name>
    <name type="common">Greater horseshoe bat</name>
    <dbReference type="NCBI Taxonomy" id="59479"/>
    <lineage>
        <taxon>Eukaryota</taxon>
        <taxon>Metazoa</taxon>
        <taxon>Chordata</taxon>
        <taxon>Craniata</taxon>
        <taxon>Vertebrata</taxon>
        <taxon>Euteleostomi</taxon>
        <taxon>Mammalia</taxon>
        <taxon>Eutheria</taxon>
        <taxon>Laurasiatheria</taxon>
        <taxon>Chiroptera</taxon>
        <taxon>Yinpterochiroptera</taxon>
        <taxon>Rhinolophoidea</taxon>
        <taxon>Rhinolophidae</taxon>
        <taxon>Rhinolophinae</taxon>
        <taxon>Rhinolophus</taxon>
    </lineage>
</organism>
<feature type="DNA-binding region" description="Homeobox" evidence="5">
    <location>
        <begin position="42"/>
        <end position="101"/>
    </location>
</feature>
<reference evidence="9 10" key="1">
    <citation type="journal article" date="2020" name="Nature">
        <title>Six reference-quality genomes reveal evolution of bat adaptations.</title>
        <authorList>
            <person name="Jebb D."/>
            <person name="Huang Z."/>
            <person name="Pippel M."/>
            <person name="Hughes G.M."/>
            <person name="Lavrichenko K."/>
            <person name="Devanna P."/>
            <person name="Winkler S."/>
            <person name="Jermiin L.S."/>
            <person name="Skirmuntt E.C."/>
            <person name="Katzourakis A."/>
            <person name="Burkitt-Gray L."/>
            <person name="Ray D.A."/>
            <person name="Sullivan K.A.M."/>
            <person name="Roscito J.G."/>
            <person name="Kirilenko B.M."/>
            <person name="Davalos L.M."/>
            <person name="Corthals A.P."/>
            <person name="Power M.L."/>
            <person name="Jones G."/>
            <person name="Ransome R.D."/>
            <person name="Dechmann D.K.N."/>
            <person name="Locatelli A.G."/>
            <person name="Puechmaille S.J."/>
            <person name="Fedrigo O."/>
            <person name="Jarvis E.D."/>
            <person name="Hiller M."/>
            <person name="Vernes S.C."/>
            <person name="Myers E.W."/>
            <person name="Teeling E.C."/>
        </authorList>
    </citation>
    <scope>NUCLEOTIDE SEQUENCE [LARGE SCALE GENOMIC DNA]</scope>
    <source>
        <strain evidence="9">MRhiFer1</strain>
        <tissue evidence="9">Lung</tissue>
    </source>
</reference>
<dbReference type="Gene3D" id="1.10.10.60">
    <property type="entry name" value="Homeodomain-like"/>
    <property type="match status" value="1"/>
</dbReference>
<dbReference type="InterPro" id="IPR001356">
    <property type="entry name" value="HD"/>
</dbReference>
<dbReference type="AlphaFoldDB" id="A0A7J8ADB2"/>
<evidence type="ECO:0000256" key="4">
    <source>
        <dbReference type="ARBA" id="ARBA00023242"/>
    </source>
</evidence>
<keyword evidence="4 5" id="KW-0539">Nucleus</keyword>
<dbReference type="CDD" id="cd00086">
    <property type="entry name" value="homeodomain"/>
    <property type="match status" value="1"/>
</dbReference>
<comment type="subcellular location">
    <subcellularLocation>
        <location evidence="1 5 6">Nucleus</location>
    </subcellularLocation>
</comment>
<dbReference type="EMBL" id="JACAGC010000002">
    <property type="protein sequence ID" value="KAF6384371.1"/>
    <property type="molecule type" value="Genomic_DNA"/>
</dbReference>
<dbReference type="PANTHER" id="PTHR45793:SF17">
    <property type="entry name" value="HOMEOBOX DOMAIN-CONTAINING PROTEIN"/>
    <property type="match status" value="1"/>
</dbReference>
<evidence type="ECO:0000256" key="3">
    <source>
        <dbReference type="ARBA" id="ARBA00023155"/>
    </source>
</evidence>
<gene>
    <name evidence="9" type="ORF">mRhiFer1_000904</name>
</gene>
<evidence type="ECO:0000313" key="10">
    <source>
        <dbReference type="Proteomes" id="UP000585614"/>
    </source>
</evidence>
<proteinExistence type="predicted"/>
<evidence type="ECO:0000256" key="7">
    <source>
        <dbReference type="SAM" id="MobiDB-lite"/>
    </source>
</evidence>
<evidence type="ECO:0000256" key="1">
    <source>
        <dbReference type="ARBA" id="ARBA00004123"/>
    </source>
</evidence>
<name>A0A7J8ADB2_RHIFE</name>